<accession>A0ACC7NYV2</accession>
<dbReference type="Proteomes" id="UP001631969">
    <property type="component" value="Unassembled WGS sequence"/>
</dbReference>
<organism evidence="1 2">
    <name type="scientific">Paenibacillus mesotrionivorans</name>
    <dbReference type="NCBI Taxonomy" id="3160968"/>
    <lineage>
        <taxon>Bacteria</taxon>
        <taxon>Bacillati</taxon>
        <taxon>Bacillota</taxon>
        <taxon>Bacilli</taxon>
        <taxon>Bacillales</taxon>
        <taxon>Paenibacillaceae</taxon>
        <taxon>Paenibacillus</taxon>
    </lineage>
</organism>
<proteinExistence type="predicted"/>
<evidence type="ECO:0000313" key="1">
    <source>
        <dbReference type="EMBL" id="MFM9329953.1"/>
    </source>
</evidence>
<sequence>MSEAYKEAGVDIAAGNEAVERMKKHVSRTMRPEVLTGLGGFGGLFGLDKSGYKDPVLVSGTDGVGTKLKLAFEMDKHDTIGIDAVAMCVNDIVVSGAEPLFFLDYLACGKLVPEKIEAIVSGVAEGCVQAGCALIGGETAEMPGMYQDGEYDIAGFSVGVVDRPKIVDGSAIRAGDAVIGLGSTGVHSNGFSLVRKLLLETQGYSLDARIEGLNGTLGEVLLTPTKIYVKSILALLREVEVRGMAHITGGGFLENIPRCLPDGVNVEIDYGSWPIHPVFNLMQKDGNITNNDMFRTFNMGIGMVLIVPEADAEKALKLAEEHGEKAYRLGRVTAGEKIVTFTGAEV</sequence>
<dbReference type="EMBL" id="JBJURJ010000010">
    <property type="protein sequence ID" value="MFM9329953.1"/>
    <property type="molecule type" value="Genomic_DNA"/>
</dbReference>
<evidence type="ECO:0000313" key="2">
    <source>
        <dbReference type="Proteomes" id="UP001631969"/>
    </source>
</evidence>
<gene>
    <name evidence="1" type="primary">purM</name>
    <name evidence="1" type="ORF">ACI1P1_16780</name>
</gene>
<keyword evidence="1" id="KW-0436">Ligase</keyword>
<reference evidence="1" key="1">
    <citation type="submission" date="2024-12" db="EMBL/GenBank/DDBJ databases">
        <authorList>
            <person name="Wu N."/>
        </authorList>
    </citation>
    <scope>NUCLEOTIDE SEQUENCE</scope>
    <source>
        <strain evidence="1">P15</strain>
    </source>
</reference>
<keyword evidence="2" id="KW-1185">Reference proteome</keyword>
<dbReference type="EC" id="6.3.3.1" evidence="1"/>
<comment type="caution">
    <text evidence="1">The sequence shown here is derived from an EMBL/GenBank/DDBJ whole genome shotgun (WGS) entry which is preliminary data.</text>
</comment>
<name>A0ACC7NYV2_9BACL</name>
<protein>
    <submittedName>
        <fullName evidence="1">Phosphoribosylformylglycinamidine cyclo-ligase</fullName>
        <ecNumber evidence="1">6.3.3.1</ecNumber>
    </submittedName>
</protein>